<proteinExistence type="predicted"/>
<evidence type="ECO:0000259" key="1">
    <source>
        <dbReference type="Pfam" id="PF14111"/>
    </source>
</evidence>
<feature type="domain" description="DUF4283" evidence="1">
    <location>
        <begin position="4"/>
        <end position="64"/>
    </location>
</feature>
<sequence>MLDNKVQREWAKSGIVRLVDLTQDYYLVQFSSEDDYKHALYEGSWMIADHYIVVQRWRPFFTLTTSQTRKIAAWVRIPGLPIELFNDRFLWRVGSKLGTMLKIDKLTSVQTRGRFARICVEIDLKKKLVPHINVLGHILHLEYEGLHSISTNFFFDATFSDGLKSVGKSKIRQKFTYFRWKSAFFL</sequence>
<dbReference type="PANTHER" id="PTHR31286">
    <property type="entry name" value="GLYCINE-RICH CELL WALL STRUCTURAL PROTEIN 1.8-LIKE"/>
    <property type="match status" value="1"/>
</dbReference>
<accession>A0A151T9M4</accession>
<dbReference type="EMBL" id="CM003609">
    <property type="protein sequence ID" value="KYP63748.1"/>
    <property type="molecule type" value="Genomic_DNA"/>
</dbReference>
<gene>
    <name evidence="2" type="ORF">KK1_018330</name>
</gene>
<dbReference type="PANTHER" id="PTHR31286:SF99">
    <property type="entry name" value="DUF4283 DOMAIN-CONTAINING PROTEIN"/>
    <property type="match status" value="1"/>
</dbReference>
<dbReference type="Pfam" id="PF14111">
    <property type="entry name" value="DUF4283"/>
    <property type="match status" value="1"/>
</dbReference>
<dbReference type="Proteomes" id="UP000075243">
    <property type="component" value="Chromosome 7"/>
</dbReference>
<name>A0A151T9M4_CAJCA</name>
<reference evidence="2 3" key="1">
    <citation type="journal article" date="2012" name="Nat. Biotechnol.">
        <title>Draft genome sequence of pigeonpea (Cajanus cajan), an orphan legume crop of resource-poor farmers.</title>
        <authorList>
            <person name="Varshney R.K."/>
            <person name="Chen W."/>
            <person name="Li Y."/>
            <person name="Bharti A.K."/>
            <person name="Saxena R.K."/>
            <person name="Schlueter J.A."/>
            <person name="Donoghue M.T."/>
            <person name="Azam S."/>
            <person name="Fan G."/>
            <person name="Whaley A.M."/>
            <person name="Farmer A.D."/>
            <person name="Sheridan J."/>
            <person name="Iwata A."/>
            <person name="Tuteja R."/>
            <person name="Penmetsa R.V."/>
            <person name="Wu W."/>
            <person name="Upadhyaya H.D."/>
            <person name="Yang S.P."/>
            <person name="Shah T."/>
            <person name="Saxena K.B."/>
            <person name="Michael T."/>
            <person name="McCombie W.R."/>
            <person name="Yang B."/>
            <person name="Zhang G."/>
            <person name="Yang H."/>
            <person name="Wang J."/>
            <person name="Spillane C."/>
            <person name="Cook D.R."/>
            <person name="May G.D."/>
            <person name="Xu X."/>
            <person name="Jackson S.A."/>
        </authorList>
    </citation>
    <scope>NUCLEOTIDE SEQUENCE [LARGE SCALE GENOMIC DNA]</scope>
    <source>
        <strain evidence="3">cv. Asha</strain>
    </source>
</reference>
<dbReference type="Gramene" id="C.cajan_17804.t">
    <property type="protein sequence ID" value="C.cajan_17804.t.cds1"/>
    <property type="gene ID" value="C.cajan_17804"/>
</dbReference>
<evidence type="ECO:0000313" key="3">
    <source>
        <dbReference type="Proteomes" id="UP000075243"/>
    </source>
</evidence>
<dbReference type="InterPro" id="IPR025558">
    <property type="entry name" value="DUF4283"/>
</dbReference>
<protein>
    <recommendedName>
        <fullName evidence="1">DUF4283 domain-containing protein</fullName>
    </recommendedName>
</protein>
<keyword evidence="3" id="KW-1185">Reference proteome</keyword>
<dbReference type="InterPro" id="IPR040256">
    <property type="entry name" value="At4g02000-like"/>
</dbReference>
<evidence type="ECO:0000313" key="2">
    <source>
        <dbReference type="EMBL" id="KYP63748.1"/>
    </source>
</evidence>
<dbReference type="AlphaFoldDB" id="A0A151T9M4"/>
<dbReference type="OMA" id="YDHALEE"/>
<organism evidence="2 3">
    <name type="scientific">Cajanus cajan</name>
    <name type="common">Pigeon pea</name>
    <name type="synonym">Cajanus indicus</name>
    <dbReference type="NCBI Taxonomy" id="3821"/>
    <lineage>
        <taxon>Eukaryota</taxon>
        <taxon>Viridiplantae</taxon>
        <taxon>Streptophyta</taxon>
        <taxon>Embryophyta</taxon>
        <taxon>Tracheophyta</taxon>
        <taxon>Spermatophyta</taxon>
        <taxon>Magnoliopsida</taxon>
        <taxon>eudicotyledons</taxon>
        <taxon>Gunneridae</taxon>
        <taxon>Pentapetalae</taxon>
        <taxon>rosids</taxon>
        <taxon>fabids</taxon>
        <taxon>Fabales</taxon>
        <taxon>Fabaceae</taxon>
        <taxon>Papilionoideae</taxon>
        <taxon>50 kb inversion clade</taxon>
        <taxon>NPAAA clade</taxon>
        <taxon>indigoferoid/millettioid clade</taxon>
        <taxon>Phaseoleae</taxon>
        <taxon>Cajanus</taxon>
    </lineage>
</organism>